<dbReference type="RefSeq" id="WP_183412164.1">
    <property type="nucleotide sequence ID" value="NZ_JACHYB010000001.1"/>
</dbReference>
<organism evidence="3 4">
    <name type="scientific">Microbacter margulisiae</name>
    <dbReference type="NCBI Taxonomy" id="1350067"/>
    <lineage>
        <taxon>Bacteria</taxon>
        <taxon>Pseudomonadati</taxon>
        <taxon>Bacteroidota</taxon>
        <taxon>Bacteroidia</taxon>
        <taxon>Bacteroidales</taxon>
        <taxon>Porphyromonadaceae</taxon>
        <taxon>Microbacter</taxon>
    </lineage>
</organism>
<keyword evidence="3" id="KW-0695">RNA-directed DNA polymerase</keyword>
<keyword evidence="3" id="KW-0808">Transferase</keyword>
<sequence>MTLWNETKSVPVSKEQVWLAYKKVRSNHGSAGIDQVSMDEYDANRSKHLYKLWNRMASGSYFSLPVKEVEILKKDGKVRKLGVPTISDRVGQMVVKDYLEPRFEKIFSPHSYGYRPDKNAHQALAAVRTNCRTADWVIDLDIKGFFDNIDHEKLLKAIEKHVPEQWCAMYIKRWLQAPVQTKSGELIEKHGKGTPQGGVISPLQANLFLHYTMDKWLEQTHPTVKYVCYADDAILHCNSKVQEDYVFANLHRRMQSVGLELHPDKTKIVYCKDYRRQGSHEVVKFDFLGYSFQPRSTAAGGKGQLFLGYDCAISIASKKRIAEKMRELDIPHLTHKSIMGVAQYLDPYIRGWIRYYGKFRISMLNPVFQLLRRHLVQWARKRYKRYKTSINKAYDWLKRIREQFPYLFYQWRVGFYLNRA</sequence>
<reference evidence="3 4" key="1">
    <citation type="submission" date="2020-08" db="EMBL/GenBank/DDBJ databases">
        <title>Genomic Encyclopedia of Type Strains, Phase IV (KMG-IV): sequencing the most valuable type-strain genomes for metagenomic binning, comparative biology and taxonomic classification.</title>
        <authorList>
            <person name="Goeker M."/>
        </authorList>
    </citation>
    <scope>NUCLEOTIDE SEQUENCE [LARGE SCALE GENOMIC DNA]</scope>
    <source>
        <strain evidence="3 4">DSM 27471</strain>
    </source>
</reference>
<dbReference type="Pfam" id="PF08388">
    <property type="entry name" value="GIIM"/>
    <property type="match status" value="1"/>
</dbReference>
<dbReference type="InterPro" id="IPR051083">
    <property type="entry name" value="GrpII_Intron_Splice-Mob/Def"/>
</dbReference>
<dbReference type="PANTHER" id="PTHR34047:SF3">
    <property type="entry name" value="BLR2052 PROTEIN"/>
    <property type="match status" value="1"/>
</dbReference>
<dbReference type="AlphaFoldDB" id="A0A7W5H137"/>
<evidence type="ECO:0000313" key="3">
    <source>
        <dbReference type="EMBL" id="MBB3186244.1"/>
    </source>
</evidence>
<name>A0A7W5H137_9PORP</name>
<protein>
    <submittedName>
        <fullName evidence="3">Group II intron reverse transcriptase/maturase</fullName>
    </submittedName>
</protein>
<gene>
    <name evidence="3" type="ORF">FHX64_000407</name>
</gene>
<evidence type="ECO:0000256" key="1">
    <source>
        <dbReference type="ARBA" id="ARBA00034120"/>
    </source>
</evidence>
<comment type="similarity">
    <text evidence="1">Belongs to the bacterial reverse transcriptase family.</text>
</comment>
<dbReference type="InterPro" id="IPR030931">
    <property type="entry name" value="Group_II_RT_mat"/>
</dbReference>
<feature type="domain" description="Reverse transcriptase" evidence="2">
    <location>
        <begin position="52"/>
        <end position="292"/>
    </location>
</feature>
<dbReference type="InterPro" id="IPR043502">
    <property type="entry name" value="DNA/RNA_pol_sf"/>
</dbReference>
<dbReference type="PROSITE" id="PS50878">
    <property type="entry name" value="RT_POL"/>
    <property type="match status" value="1"/>
</dbReference>
<dbReference type="EMBL" id="JACHYB010000001">
    <property type="protein sequence ID" value="MBB3186244.1"/>
    <property type="molecule type" value="Genomic_DNA"/>
</dbReference>
<dbReference type="PANTHER" id="PTHR34047">
    <property type="entry name" value="NUCLEAR INTRON MATURASE 1, MITOCHONDRIAL-RELATED"/>
    <property type="match status" value="1"/>
</dbReference>
<keyword evidence="4" id="KW-1185">Reference proteome</keyword>
<dbReference type="SUPFAM" id="SSF56672">
    <property type="entry name" value="DNA/RNA polymerases"/>
    <property type="match status" value="1"/>
</dbReference>
<proteinExistence type="inferred from homology"/>
<evidence type="ECO:0000259" key="2">
    <source>
        <dbReference type="PROSITE" id="PS50878"/>
    </source>
</evidence>
<comment type="caution">
    <text evidence="3">The sequence shown here is derived from an EMBL/GenBank/DDBJ whole genome shotgun (WGS) entry which is preliminary data.</text>
</comment>
<dbReference type="NCBIfam" id="TIGR04416">
    <property type="entry name" value="group_II_RT_mat"/>
    <property type="match status" value="1"/>
</dbReference>
<dbReference type="InterPro" id="IPR013597">
    <property type="entry name" value="Mat_intron_G2"/>
</dbReference>
<keyword evidence="3" id="KW-0548">Nucleotidyltransferase</keyword>
<dbReference type="CDD" id="cd01651">
    <property type="entry name" value="RT_G2_intron"/>
    <property type="match status" value="1"/>
</dbReference>
<evidence type="ECO:0000313" key="4">
    <source>
        <dbReference type="Proteomes" id="UP000544222"/>
    </source>
</evidence>
<dbReference type="GO" id="GO:0003964">
    <property type="term" value="F:RNA-directed DNA polymerase activity"/>
    <property type="evidence" value="ECO:0007669"/>
    <property type="project" value="UniProtKB-KW"/>
</dbReference>
<accession>A0A7W5H137</accession>
<dbReference type="Pfam" id="PF00078">
    <property type="entry name" value="RVT_1"/>
    <property type="match status" value="1"/>
</dbReference>
<dbReference type="Proteomes" id="UP000544222">
    <property type="component" value="Unassembled WGS sequence"/>
</dbReference>
<dbReference type="InterPro" id="IPR000477">
    <property type="entry name" value="RT_dom"/>
</dbReference>